<organism evidence="17 18">
    <name type="scientific">Glonium stellatum</name>
    <dbReference type="NCBI Taxonomy" id="574774"/>
    <lineage>
        <taxon>Eukaryota</taxon>
        <taxon>Fungi</taxon>
        <taxon>Dikarya</taxon>
        <taxon>Ascomycota</taxon>
        <taxon>Pezizomycotina</taxon>
        <taxon>Dothideomycetes</taxon>
        <taxon>Pleosporomycetidae</taxon>
        <taxon>Gloniales</taxon>
        <taxon>Gloniaceae</taxon>
        <taxon>Glonium</taxon>
    </lineage>
</organism>
<feature type="region of interest" description="Disordered" evidence="14">
    <location>
        <begin position="19"/>
        <end position="218"/>
    </location>
</feature>
<evidence type="ECO:0000256" key="4">
    <source>
        <dbReference type="ARBA" id="ARBA00011390"/>
    </source>
</evidence>
<comment type="subunit">
    <text evidence="4 13">Interacts with the MHF histone-fold complex to form the FANCM-MHF complex.</text>
</comment>
<dbReference type="Pfam" id="PF04851">
    <property type="entry name" value="ResIII"/>
    <property type="match status" value="1"/>
</dbReference>
<evidence type="ECO:0000256" key="1">
    <source>
        <dbReference type="ARBA" id="ARBA00003813"/>
    </source>
</evidence>
<keyword evidence="18" id="KW-1185">Reference proteome</keyword>
<feature type="compositionally biased region" description="Basic residues" evidence="14">
    <location>
        <begin position="148"/>
        <end position="157"/>
    </location>
</feature>
<dbReference type="CDD" id="cd18801">
    <property type="entry name" value="SF2_C_FANCM_Hef"/>
    <property type="match status" value="1"/>
</dbReference>
<evidence type="ECO:0000256" key="12">
    <source>
        <dbReference type="ARBA" id="ARBA00047995"/>
    </source>
</evidence>
<dbReference type="GO" id="GO:0045003">
    <property type="term" value="P:double-strand break repair via synthesis-dependent strand annealing"/>
    <property type="evidence" value="ECO:0007669"/>
    <property type="project" value="TreeGrafter"/>
</dbReference>
<dbReference type="Pfam" id="PF00271">
    <property type="entry name" value="Helicase_C"/>
    <property type="match status" value="1"/>
</dbReference>
<accession>A0A8E2JTR0</accession>
<keyword evidence="11" id="KW-0539">Nucleus</keyword>
<dbReference type="EC" id="3.6.4.12" evidence="13"/>
<keyword evidence="9" id="KW-0067">ATP-binding</keyword>
<feature type="compositionally biased region" description="Basic residues" evidence="14">
    <location>
        <begin position="35"/>
        <end position="45"/>
    </location>
</feature>
<dbReference type="CDD" id="cd18033">
    <property type="entry name" value="DEXDc_FANCM"/>
    <property type="match status" value="1"/>
</dbReference>
<evidence type="ECO:0000256" key="14">
    <source>
        <dbReference type="SAM" id="MobiDB-lite"/>
    </source>
</evidence>
<feature type="compositionally biased region" description="Low complexity" evidence="14">
    <location>
        <begin position="138"/>
        <end position="147"/>
    </location>
</feature>
<dbReference type="InterPro" id="IPR044749">
    <property type="entry name" value="FANCM_DEXDc"/>
</dbReference>
<feature type="compositionally biased region" description="Basic residues" evidence="14">
    <location>
        <begin position="960"/>
        <end position="973"/>
    </location>
</feature>
<reference evidence="17 18" key="1">
    <citation type="journal article" date="2016" name="Nat. Commun.">
        <title>Ectomycorrhizal ecology is imprinted in the genome of the dominant symbiotic fungus Cenococcum geophilum.</title>
        <authorList>
            <consortium name="DOE Joint Genome Institute"/>
            <person name="Peter M."/>
            <person name="Kohler A."/>
            <person name="Ohm R.A."/>
            <person name="Kuo A."/>
            <person name="Krutzmann J."/>
            <person name="Morin E."/>
            <person name="Arend M."/>
            <person name="Barry K.W."/>
            <person name="Binder M."/>
            <person name="Choi C."/>
            <person name="Clum A."/>
            <person name="Copeland A."/>
            <person name="Grisel N."/>
            <person name="Haridas S."/>
            <person name="Kipfer T."/>
            <person name="LaButti K."/>
            <person name="Lindquist E."/>
            <person name="Lipzen A."/>
            <person name="Maire R."/>
            <person name="Meier B."/>
            <person name="Mihaltcheva S."/>
            <person name="Molinier V."/>
            <person name="Murat C."/>
            <person name="Poggeler S."/>
            <person name="Quandt C.A."/>
            <person name="Sperisen C."/>
            <person name="Tritt A."/>
            <person name="Tisserant E."/>
            <person name="Crous P.W."/>
            <person name="Henrissat B."/>
            <person name="Nehls U."/>
            <person name="Egli S."/>
            <person name="Spatafora J.W."/>
            <person name="Grigoriev I.V."/>
            <person name="Martin F.M."/>
        </authorList>
    </citation>
    <scope>NUCLEOTIDE SEQUENCE [LARGE SCALE GENOMIC DNA]</scope>
    <source>
        <strain evidence="17 18">CBS 207.34</strain>
    </source>
</reference>
<feature type="domain" description="Helicase C-terminal" evidence="16">
    <location>
        <begin position="758"/>
        <end position="926"/>
    </location>
</feature>
<dbReference type="PROSITE" id="PS51192">
    <property type="entry name" value="HELICASE_ATP_BIND_1"/>
    <property type="match status" value="1"/>
</dbReference>
<keyword evidence="6" id="KW-0227">DNA damage</keyword>
<evidence type="ECO:0000256" key="9">
    <source>
        <dbReference type="ARBA" id="ARBA00022840"/>
    </source>
</evidence>
<dbReference type="InterPro" id="IPR001650">
    <property type="entry name" value="Helicase_C-like"/>
</dbReference>
<gene>
    <name evidence="17" type="ORF">AOQ84DRAFT_388256</name>
</gene>
<dbReference type="GO" id="GO:0009378">
    <property type="term" value="F:four-way junction helicase activity"/>
    <property type="evidence" value="ECO:0007669"/>
    <property type="project" value="TreeGrafter"/>
</dbReference>
<dbReference type="GO" id="GO:0036297">
    <property type="term" value="P:interstrand cross-link repair"/>
    <property type="evidence" value="ECO:0007669"/>
    <property type="project" value="TreeGrafter"/>
</dbReference>
<evidence type="ECO:0000256" key="3">
    <source>
        <dbReference type="ARBA" id="ARBA00009889"/>
    </source>
</evidence>
<proteinExistence type="inferred from homology"/>
<feature type="compositionally biased region" description="Acidic residues" evidence="14">
    <location>
        <begin position="163"/>
        <end position="172"/>
    </location>
</feature>
<comment type="function">
    <text evidence="1 13">ATP-dependent DNA helicase involved in DNA damage repair by homologous recombination and in genome maintenance. Capable of unwinding D-loops. Plays a role in limiting crossover recombinants during mitotic DNA double-strand break (DSB) repair. Component of a FANCM-MHF complex which promotes gene conversion at blocked replication forks, probably by reversal of the stalled fork.</text>
</comment>
<keyword evidence="7 17" id="KW-0378">Hydrolase</keyword>
<dbReference type="GO" id="GO:0000400">
    <property type="term" value="F:four-way junction DNA binding"/>
    <property type="evidence" value="ECO:0007669"/>
    <property type="project" value="TreeGrafter"/>
</dbReference>
<evidence type="ECO:0000259" key="16">
    <source>
        <dbReference type="PROSITE" id="PS51194"/>
    </source>
</evidence>
<keyword evidence="10" id="KW-0234">DNA repair</keyword>
<comment type="catalytic activity">
    <reaction evidence="12 13">
        <text>ATP + H2O = ADP + phosphate + H(+)</text>
        <dbReference type="Rhea" id="RHEA:13065"/>
        <dbReference type="ChEBI" id="CHEBI:15377"/>
        <dbReference type="ChEBI" id="CHEBI:15378"/>
        <dbReference type="ChEBI" id="CHEBI:30616"/>
        <dbReference type="ChEBI" id="CHEBI:43474"/>
        <dbReference type="ChEBI" id="CHEBI:456216"/>
        <dbReference type="EC" id="3.6.4.12"/>
    </reaction>
</comment>
<dbReference type="GO" id="GO:0005524">
    <property type="term" value="F:ATP binding"/>
    <property type="evidence" value="ECO:0007669"/>
    <property type="project" value="UniProtKB-UniRule"/>
</dbReference>
<feature type="compositionally biased region" description="Polar residues" evidence="14">
    <location>
        <begin position="91"/>
        <end position="100"/>
    </location>
</feature>
<evidence type="ECO:0000256" key="6">
    <source>
        <dbReference type="ARBA" id="ARBA00022763"/>
    </source>
</evidence>
<sequence length="1120" mass="125319">MSDSDDYGDLDDDILEVATQVERGTTTSFLPSPRPQKRRRLHHHHGGIEDGGSDIPPLRTARKGVQQRTLISDDDETFDPAPPIAKYRTFKQINTVGSSHHSSEEDAFDPPAVTNLTSQRRRGRRQGRSSTDLELDQSTSATSISSTRKSKKRRKAKGKENGASDEEEEEDSGSPAQKRLKKPKHRIHIPSANIELKDTFSTQRPGPGSSPERLRGPIWQKRPMPPIGGMDASGFSSGMSKSIDNSFGGHRLPQQPPQTLNRSFESFGNESDSLSARGNSPVNFNGNGEVAAPLANTNSIAFDAAQELADLPSDAFASSSSSPQKQPDDVIVLSSQISPARRNRIVAPQTGLRQTTLFGRGGVQPLPASQVDKRLNFLGSQKPEPPTHHKLDADAMKTWVYPTNLGTIRDYQFNIVARGLFHNLLVALPTGLGKTFIAATIMLNWFRWTKEAQIVFVAPTKPLVSQQVEACFGIAGIPRSQTSMLTGGISPGLRAEDWASKRVFFMTPQTILNDLKTGICDPKKIVLLVVDEAHRATGAYAYVEVVKFIRRFNESFRVLALTATPGSDVESVQKVIDGLDISRVEIRTEQSLDIRNYVHSRKIEKHVFENSEEMEMCMEFYSKAVQPVLNKLTGMNAYWSKDPISLTPYGCTKARAQWMGSDAGRRAHFGVKGMVNSIFTILASLAHSMELLKYHGIGPFYQGLLNFRNSLDENGKSKYKKEISQSEHFQKLMTRLHSWVNNDQFIGHPKLDFLQEVILSHFVNYSEGRGPEGQPPSDTRIMIFAHFRDSAEEIVRVLKRNEPMIRPHVFVGQAASKNSEGMDQKRQLDIIQKFKTGVYNTLVATSIGEEGLDIGEVDLIICYDSKASPIRMLQRMGRTGRKRAGKIILLQMKGKEEDDATKAKDNYEKMQEMIANGSRFTFHDDRSRRIIPKEIQPVVDKRNIDIPIENTQPELPEPKRRGRKAPKRPPKKFHMPDGVRTGFVNASRMDDDDAEEEAPRPRAKKKPAPKPPGEEPVILEPLETVLLSAAEAKDLERRFQTVIDEDDMPTIATLNFAAHPARQRILPRTQAFRRPGRLTTSTVQMLRRMHRTDAARIEQLQRNLRHSDLSPTTSTPDILA</sequence>
<evidence type="ECO:0000256" key="11">
    <source>
        <dbReference type="ARBA" id="ARBA00023242"/>
    </source>
</evidence>
<dbReference type="InterPro" id="IPR014001">
    <property type="entry name" value="Helicase_ATP-bd"/>
</dbReference>
<dbReference type="GO" id="GO:0043138">
    <property type="term" value="F:3'-5' DNA helicase activity"/>
    <property type="evidence" value="ECO:0007669"/>
    <property type="project" value="InterPro"/>
</dbReference>
<evidence type="ECO:0000256" key="10">
    <source>
        <dbReference type="ARBA" id="ARBA00023204"/>
    </source>
</evidence>
<evidence type="ECO:0000256" key="8">
    <source>
        <dbReference type="ARBA" id="ARBA00022806"/>
    </source>
</evidence>
<feature type="compositionally biased region" description="Polar residues" evidence="14">
    <location>
        <begin position="1109"/>
        <end position="1120"/>
    </location>
</feature>
<feature type="compositionally biased region" description="Basic residues" evidence="14">
    <location>
        <begin position="178"/>
        <end position="188"/>
    </location>
</feature>
<keyword evidence="8" id="KW-0347">Helicase</keyword>
<feature type="region of interest" description="Disordered" evidence="14">
    <location>
        <begin position="942"/>
        <end position="1017"/>
    </location>
</feature>
<feature type="region of interest" description="Disordered" evidence="14">
    <location>
        <begin position="1100"/>
        <end position="1120"/>
    </location>
</feature>
<dbReference type="Gene3D" id="1.20.1320.20">
    <property type="entry name" value="hef helicase domain"/>
    <property type="match status" value="1"/>
</dbReference>
<evidence type="ECO:0000256" key="2">
    <source>
        <dbReference type="ARBA" id="ARBA00004123"/>
    </source>
</evidence>
<evidence type="ECO:0000313" key="18">
    <source>
        <dbReference type="Proteomes" id="UP000250140"/>
    </source>
</evidence>
<feature type="domain" description="Helicase ATP-binding" evidence="15">
    <location>
        <begin position="415"/>
        <end position="583"/>
    </location>
</feature>
<dbReference type="GO" id="GO:0016787">
    <property type="term" value="F:hydrolase activity"/>
    <property type="evidence" value="ECO:0007669"/>
    <property type="project" value="UniProtKB-KW"/>
</dbReference>
<name>A0A8E2JTR0_9PEZI</name>
<evidence type="ECO:0000313" key="17">
    <source>
        <dbReference type="EMBL" id="OCL09320.1"/>
    </source>
</evidence>
<keyword evidence="5" id="KW-0547">Nucleotide-binding</keyword>
<evidence type="ECO:0000256" key="5">
    <source>
        <dbReference type="ARBA" id="ARBA00022741"/>
    </source>
</evidence>
<dbReference type="CDD" id="cd12091">
    <property type="entry name" value="FANCM_ID"/>
    <property type="match status" value="1"/>
</dbReference>
<dbReference type="GO" id="GO:0005634">
    <property type="term" value="C:nucleus"/>
    <property type="evidence" value="ECO:0007669"/>
    <property type="project" value="UniProtKB-SubCell"/>
</dbReference>
<dbReference type="Gene3D" id="3.40.50.300">
    <property type="entry name" value="P-loop containing nucleotide triphosphate hydrolases"/>
    <property type="match status" value="2"/>
</dbReference>
<evidence type="ECO:0000256" key="13">
    <source>
        <dbReference type="RuleBase" id="RU367027"/>
    </source>
</evidence>
<protein>
    <recommendedName>
        <fullName evidence="13">ATP-dependent DNA helicase</fullName>
        <ecNumber evidence="13">3.6.4.12</ecNumber>
    </recommendedName>
</protein>
<feature type="non-terminal residue" evidence="17">
    <location>
        <position position="1"/>
    </location>
</feature>
<dbReference type="InterPro" id="IPR027417">
    <property type="entry name" value="P-loop_NTPase"/>
</dbReference>
<comment type="subcellular location">
    <subcellularLocation>
        <location evidence="2 13">Nucleus</location>
    </subcellularLocation>
</comment>
<dbReference type="InterPro" id="IPR039686">
    <property type="entry name" value="FANCM/Mph1-like_ID"/>
</dbReference>
<dbReference type="PROSITE" id="PS51194">
    <property type="entry name" value="HELICASE_CTER"/>
    <property type="match status" value="1"/>
</dbReference>
<dbReference type="SMART" id="SM00490">
    <property type="entry name" value="HELICc"/>
    <property type="match status" value="1"/>
</dbReference>
<dbReference type="SMART" id="SM00487">
    <property type="entry name" value="DEXDc"/>
    <property type="match status" value="1"/>
</dbReference>
<evidence type="ECO:0000259" key="15">
    <source>
        <dbReference type="PROSITE" id="PS51192"/>
    </source>
</evidence>
<dbReference type="FunFam" id="3.40.50.300:FF:000861">
    <property type="entry name" value="Fanconi anemia, complementation group M"/>
    <property type="match status" value="1"/>
</dbReference>
<evidence type="ECO:0000256" key="7">
    <source>
        <dbReference type="ARBA" id="ARBA00022801"/>
    </source>
</evidence>
<dbReference type="Proteomes" id="UP000250140">
    <property type="component" value="Unassembled WGS sequence"/>
</dbReference>
<dbReference type="OrthoDB" id="164902at2759"/>
<dbReference type="PANTHER" id="PTHR14025:SF20">
    <property type="entry name" value="FANCONI ANEMIA GROUP M PROTEIN"/>
    <property type="match status" value="1"/>
</dbReference>
<dbReference type="SUPFAM" id="SSF52540">
    <property type="entry name" value="P-loop containing nucleoside triphosphate hydrolases"/>
    <property type="match status" value="1"/>
</dbReference>
<dbReference type="InterPro" id="IPR006935">
    <property type="entry name" value="Helicase/UvrB_N"/>
</dbReference>
<comment type="similarity">
    <text evidence="3 13">Belongs to the DEAD box helicase family. DEAH subfamily. FANCM sub-subfamily.</text>
</comment>
<dbReference type="PANTHER" id="PTHR14025">
    <property type="entry name" value="FANCONI ANEMIA GROUP M FANCM FAMILY MEMBER"/>
    <property type="match status" value="1"/>
</dbReference>
<dbReference type="EMBL" id="KV749469">
    <property type="protein sequence ID" value="OCL09320.1"/>
    <property type="molecule type" value="Genomic_DNA"/>
</dbReference>
<dbReference type="AlphaFoldDB" id="A0A8E2JTR0"/>